<accession>A0A1L9TPT3</accession>
<keyword evidence="3" id="KW-1185">Reference proteome</keyword>
<dbReference type="OrthoDB" id="4469645at2759"/>
<evidence type="ECO:0000313" key="3">
    <source>
        <dbReference type="Proteomes" id="UP000184356"/>
    </source>
</evidence>
<dbReference type="GeneID" id="63756343"/>
<proteinExistence type="predicted"/>
<dbReference type="EMBL" id="KV878584">
    <property type="protein sequence ID" value="OJJ61449.1"/>
    <property type="molecule type" value="Genomic_DNA"/>
</dbReference>
<gene>
    <name evidence="2" type="ORF">ASPSYDRAFT_1173154</name>
</gene>
<evidence type="ECO:0000256" key="1">
    <source>
        <dbReference type="SAM" id="SignalP"/>
    </source>
</evidence>
<dbReference type="VEuPathDB" id="FungiDB:ASPSYDRAFT_1173154"/>
<sequence>MLLHSVVLLAIQSCAVRTSPCQISKILQRRLNHIKTVEMPCTTLVDMCAECSKQYAGIRQRTLDHSIAIQPGIYPVAFRAQFSKYEVPFEYVLSLAERTQETLYQIFGHDIPVIGCSSIPDCQADDRVWVSILIEFPAEDKEIITKMFGGYTGFVEGWECLMPRGCPSAFYLEWHKDPVALGIEALSSDGLDGLAKFYYATAFNPPNSLATLLTVKMPNYKSKFTEMLDQTTACKHKTPSKGSTKMCDPCWNKWEAQHSQMGITDPRSLPRSVSIPQRTLTTVSEEPEPEPKPKPHIDPCTDFSKMCEYCLERFEAGDAQGAAIHPCTDQGTRCDYCWRAYEVSVCADHEKVAEATDPCLDPVTMCDHCRAAFKFRRLLDRGSVGPDFVQVVSRGLAQRLERRYKRRVRVHVSNYVPVKDGDFETGAWVLVDFPEVVRPDREMCKDLFGGLPCGSRGWSVMLPSAKECVGYGVSTFPVQAYIPGRSIHWDI</sequence>
<protein>
    <submittedName>
        <fullName evidence="2">Uncharacterized protein</fullName>
    </submittedName>
</protein>
<dbReference type="RefSeq" id="XP_040705255.1">
    <property type="nucleotide sequence ID" value="XM_040840270.1"/>
</dbReference>
<name>A0A1L9TPT3_9EURO</name>
<feature type="chain" id="PRO_5012634793" evidence="1">
    <location>
        <begin position="19"/>
        <end position="491"/>
    </location>
</feature>
<feature type="signal peptide" evidence="1">
    <location>
        <begin position="1"/>
        <end position="18"/>
    </location>
</feature>
<dbReference type="Proteomes" id="UP000184356">
    <property type="component" value="Unassembled WGS sequence"/>
</dbReference>
<keyword evidence="1" id="KW-0732">Signal</keyword>
<reference evidence="3" key="1">
    <citation type="journal article" date="2017" name="Genome Biol.">
        <title>Comparative genomics reveals high biological diversity and specific adaptations in the industrially and medically important fungal genus Aspergillus.</title>
        <authorList>
            <person name="de Vries R.P."/>
            <person name="Riley R."/>
            <person name="Wiebenga A."/>
            <person name="Aguilar-Osorio G."/>
            <person name="Amillis S."/>
            <person name="Uchima C.A."/>
            <person name="Anderluh G."/>
            <person name="Asadollahi M."/>
            <person name="Askin M."/>
            <person name="Barry K."/>
            <person name="Battaglia E."/>
            <person name="Bayram O."/>
            <person name="Benocci T."/>
            <person name="Braus-Stromeyer S.A."/>
            <person name="Caldana C."/>
            <person name="Canovas D."/>
            <person name="Cerqueira G.C."/>
            <person name="Chen F."/>
            <person name="Chen W."/>
            <person name="Choi C."/>
            <person name="Clum A."/>
            <person name="Dos Santos R.A."/>
            <person name="Damasio A.R."/>
            <person name="Diallinas G."/>
            <person name="Emri T."/>
            <person name="Fekete E."/>
            <person name="Flipphi M."/>
            <person name="Freyberg S."/>
            <person name="Gallo A."/>
            <person name="Gournas C."/>
            <person name="Habgood R."/>
            <person name="Hainaut M."/>
            <person name="Harispe M.L."/>
            <person name="Henrissat B."/>
            <person name="Hilden K.S."/>
            <person name="Hope R."/>
            <person name="Hossain A."/>
            <person name="Karabika E."/>
            <person name="Karaffa L."/>
            <person name="Karanyi Z."/>
            <person name="Krasevec N."/>
            <person name="Kuo A."/>
            <person name="Kusch H."/>
            <person name="LaButti K."/>
            <person name="Lagendijk E.L."/>
            <person name="Lapidus A."/>
            <person name="Levasseur A."/>
            <person name="Lindquist E."/>
            <person name="Lipzen A."/>
            <person name="Logrieco A.F."/>
            <person name="MacCabe A."/>
            <person name="Maekelae M.R."/>
            <person name="Malavazi I."/>
            <person name="Melin P."/>
            <person name="Meyer V."/>
            <person name="Mielnichuk N."/>
            <person name="Miskei M."/>
            <person name="Molnar A.P."/>
            <person name="Mule G."/>
            <person name="Ngan C.Y."/>
            <person name="Orejas M."/>
            <person name="Orosz E."/>
            <person name="Ouedraogo J.P."/>
            <person name="Overkamp K.M."/>
            <person name="Park H.-S."/>
            <person name="Perrone G."/>
            <person name="Piumi F."/>
            <person name="Punt P.J."/>
            <person name="Ram A.F."/>
            <person name="Ramon A."/>
            <person name="Rauscher S."/>
            <person name="Record E."/>
            <person name="Riano-Pachon D.M."/>
            <person name="Robert V."/>
            <person name="Roehrig J."/>
            <person name="Ruller R."/>
            <person name="Salamov A."/>
            <person name="Salih N.S."/>
            <person name="Samson R.A."/>
            <person name="Sandor E."/>
            <person name="Sanguinetti M."/>
            <person name="Schuetze T."/>
            <person name="Sepcic K."/>
            <person name="Shelest E."/>
            <person name="Sherlock G."/>
            <person name="Sophianopoulou V."/>
            <person name="Squina F.M."/>
            <person name="Sun H."/>
            <person name="Susca A."/>
            <person name="Todd R.B."/>
            <person name="Tsang A."/>
            <person name="Unkles S.E."/>
            <person name="van de Wiele N."/>
            <person name="van Rossen-Uffink D."/>
            <person name="Oliveira J.V."/>
            <person name="Vesth T.C."/>
            <person name="Visser J."/>
            <person name="Yu J.-H."/>
            <person name="Zhou M."/>
            <person name="Andersen M.R."/>
            <person name="Archer D.B."/>
            <person name="Baker S.E."/>
            <person name="Benoit I."/>
            <person name="Brakhage A.A."/>
            <person name="Braus G.H."/>
            <person name="Fischer R."/>
            <person name="Frisvad J.C."/>
            <person name="Goldman G.H."/>
            <person name="Houbraken J."/>
            <person name="Oakley B."/>
            <person name="Pocsi I."/>
            <person name="Scazzocchio C."/>
            <person name="Seiboth B."/>
            <person name="vanKuyk P.A."/>
            <person name="Wortman J."/>
            <person name="Dyer P.S."/>
            <person name="Grigoriev I.V."/>
        </authorList>
    </citation>
    <scope>NUCLEOTIDE SEQUENCE [LARGE SCALE GENOMIC DNA]</scope>
    <source>
        <strain evidence="3">CBS 593.65</strain>
    </source>
</reference>
<organism evidence="2 3">
    <name type="scientific">Aspergillus sydowii CBS 593.65</name>
    <dbReference type="NCBI Taxonomy" id="1036612"/>
    <lineage>
        <taxon>Eukaryota</taxon>
        <taxon>Fungi</taxon>
        <taxon>Dikarya</taxon>
        <taxon>Ascomycota</taxon>
        <taxon>Pezizomycotina</taxon>
        <taxon>Eurotiomycetes</taxon>
        <taxon>Eurotiomycetidae</taxon>
        <taxon>Eurotiales</taxon>
        <taxon>Aspergillaceae</taxon>
        <taxon>Aspergillus</taxon>
        <taxon>Aspergillus subgen. Nidulantes</taxon>
    </lineage>
</organism>
<evidence type="ECO:0000313" key="2">
    <source>
        <dbReference type="EMBL" id="OJJ61449.1"/>
    </source>
</evidence>
<dbReference type="AlphaFoldDB" id="A0A1L9TPT3"/>